<evidence type="ECO:0000313" key="1">
    <source>
        <dbReference type="EMBL" id="DAG03009.1"/>
    </source>
</evidence>
<accession>A0A8S5V8D1</accession>
<name>A0A8S5V8D1_9CAUD</name>
<organism evidence="1">
    <name type="scientific">Myoviridae sp. ctBZY1</name>
    <dbReference type="NCBI Taxonomy" id="2825046"/>
    <lineage>
        <taxon>Viruses</taxon>
        <taxon>Duplodnaviria</taxon>
        <taxon>Heunggongvirae</taxon>
        <taxon>Uroviricota</taxon>
        <taxon>Caudoviricetes</taxon>
    </lineage>
</organism>
<sequence length="41" mass="4840">MDLLNVKLRSVPLTKDLVSMRSVQNWTHRSLFQKWNKGAQI</sequence>
<dbReference type="EMBL" id="BK016221">
    <property type="protein sequence ID" value="DAG03009.1"/>
    <property type="molecule type" value="Genomic_DNA"/>
</dbReference>
<proteinExistence type="predicted"/>
<reference evidence="1" key="1">
    <citation type="journal article" date="2021" name="Proc. Natl. Acad. Sci. U.S.A.">
        <title>A Catalog of Tens of Thousands of Viruses from Human Metagenomes Reveals Hidden Associations with Chronic Diseases.</title>
        <authorList>
            <person name="Tisza M.J."/>
            <person name="Buck C.B."/>
        </authorList>
    </citation>
    <scope>NUCLEOTIDE SEQUENCE</scope>
    <source>
        <strain evidence="1">CtBZY1</strain>
    </source>
</reference>
<protein>
    <submittedName>
        <fullName evidence="1">Uncharacterized protein</fullName>
    </submittedName>
</protein>